<proteinExistence type="inferred from homology"/>
<comment type="subcellular location">
    <subcellularLocation>
        <location evidence="1">Cell envelope</location>
    </subcellularLocation>
</comment>
<comment type="similarity">
    <text evidence="2">Belongs to the membrane fusion protein (MFP) (TC 8.A.1) family.</text>
</comment>
<dbReference type="InterPro" id="IPR058627">
    <property type="entry name" value="MdtA-like_C"/>
</dbReference>
<dbReference type="InterPro" id="IPR058625">
    <property type="entry name" value="MdtA-like_BSH"/>
</dbReference>
<evidence type="ECO:0000313" key="8">
    <source>
        <dbReference type="EMBL" id="MFC5549099.1"/>
    </source>
</evidence>
<dbReference type="PANTHER" id="PTHR30158:SF3">
    <property type="entry name" value="MULTIDRUG EFFLUX PUMP SUBUNIT ACRA-RELATED"/>
    <property type="match status" value="1"/>
</dbReference>
<evidence type="ECO:0000256" key="1">
    <source>
        <dbReference type="ARBA" id="ARBA00004196"/>
    </source>
</evidence>
<dbReference type="PANTHER" id="PTHR30158">
    <property type="entry name" value="ACRA/E-RELATED COMPONENT OF DRUG EFFLUX TRANSPORTER"/>
    <property type="match status" value="1"/>
</dbReference>
<comment type="caution">
    <text evidence="8">The sequence shown here is derived from an EMBL/GenBank/DDBJ whole genome shotgun (WGS) entry which is preliminary data.</text>
</comment>
<reference evidence="9" key="1">
    <citation type="journal article" date="2019" name="Int. J. Syst. Evol. Microbiol.">
        <title>The Global Catalogue of Microorganisms (GCM) 10K type strain sequencing project: providing services to taxonomists for standard genome sequencing and annotation.</title>
        <authorList>
            <consortium name="The Broad Institute Genomics Platform"/>
            <consortium name="The Broad Institute Genome Sequencing Center for Infectious Disease"/>
            <person name="Wu L."/>
            <person name="Ma J."/>
        </authorList>
    </citation>
    <scope>NUCLEOTIDE SEQUENCE [LARGE SCALE GENOMIC DNA]</scope>
    <source>
        <strain evidence="9">CGMCC 4.5798</strain>
    </source>
</reference>
<dbReference type="Pfam" id="PF25967">
    <property type="entry name" value="RND-MFP_C"/>
    <property type="match status" value="1"/>
</dbReference>
<keyword evidence="9" id="KW-1185">Reference proteome</keyword>
<evidence type="ECO:0000259" key="4">
    <source>
        <dbReference type="Pfam" id="PF25876"/>
    </source>
</evidence>
<dbReference type="Gene3D" id="2.40.420.20">
    <property type="match status" value="1"/>
</dbReference>
<feature type="domain" description="Multidrug resistance protein MdtA-like alpha-helical hairpin" evidence="4">
    <location>
        <begin position="103"/>
        <end position="173"/>
    </location>
</feature>
<protein>
    <submittedName>
        <fullName evidence="8">Efflux RND transporter periplasmic adaptor subunit</fullName>
    </submittedName>
</protein>
<dbReference type="SUPFAM" id="SSF111369">
    <property type="entry name" value="HlyD-like secretion proteins"/>
    <property type="match status" value="1"/>
</dbReference>
<dbReference type="Proteomes" id="UP001596086">
    <property type="component" value="Unassembled WGS sequence"/>
</dbReference>
<feature type="signal peptide" evidence="3">
    <location>
        <begin position="1"/>
        <end position="23"/>
    </location>
</feature>
<name>A0ABW0RXZ0_9BURK</name>
<feature type="domain" description="Multidrug resistance protein MdtA-like barrel-sandwich hybrid" evidence="5">
    <location>
        <begin position="64"/>
        <end position="206"/>
    </location>
</feature>
<evidence type="ECO:0000256" key="2">
    <source>
        <dbReference type="ARBA" id="ARBA00009477"/>
    </source>
</evidence>
<evidence type="ECO:0000259" key="7">
    <source>
        <dbReference type="Pfam" id="PF25967"/>
    </source>
</evidence>
<feature type="chain" id="PRO_5047540185" evidence="3">
    <location>
        <begin position="24"/>
        <end position="399"/>
    </location>
</feature>
<dbReference type="InterPro" id="IPR006143">
    <property type="entry name" value="RND_pump_MFP"/>
</dbReference>
<dbReference type="PROSITE" id="PS51257">
    <property type="entry name" value="PROKAR_LIPOPROTEIN"/>
    <property type="match status" value="1"/>
</dbReference>
<dbReference type="InterPro" id="IPR058624">
    <property type="entry name" value="MdtA-like_HH"/>
</dbReference>
<feature type="domain" description="Multidrug resistance protein MdtA-like beta-barrel" evidence="6">
    <location>
        <begin position="210"/>
        <end position="300"/>
    </location>
</feature>
<dbReference type="Pfam" id="PF25917">
    <property type="entry name" value="BSH_RND"/>
    <property type="match status" value="1"/>
</dbReference>
<dbReference type="InterPro" id="IPR058626">
    <property type="entry name" value="MdtA-like_b-barrel"/>
</dbReference>
<sequence length="399" mass="41522">MLTKKMHQPAPGLACLLAAGALAGCGQQQPAKSGAPPQVTVITAQRDSVPVTVELPGRTSPYLVAQVRARVDGIVQQRIFQEGADVKANQPLYRIDPSPYQAQLHSAQAAQQKAEANLAATRVQAQRYQTLLAGNAVSKQAYDDAVAAEQQAAADLAGAKANAAVAALNLGYTNVAAPIAGRTSTSLVTQGAYVQASAATLLTTVQQIDPIYVDLNESSVAGLQLRRDVASGRVKPNELAQAKVMLTLEDGSQYPLPGKLQYTGTTVDPGTGAVTLRALFPNPKSVLLPGMFVRARVQQGVNDQALLVPVRAVSHDQRGEATALVVGPGNKVAQRTLQVQDMLGDAWVVTGGLRAGERIIVAGLQKVQPGMLVHVVNAAPRAALAQADAQPSTAASGQQ</sequence>
<dbReference type="EMBL" id="JBHSMZ010000006">
    <property type="protein sequence ID" value="MFC5549099.1"/>
    <property type="molecule type" value="Genomic_DNA"/>
</dbReference>
<dbReference type="Gene3D" id="2.40.50.100">
    <property type="match status" value="1"/>
</dbReference>
<dbReference type="NCBIfam" id="TIGR01730">
    <property type="entry name" value="RND_mfp"/>
    <property type="match status" value="1"/>
</dbReference>
<dbReference type="RefSeq" id="WP_379770650.1">
    <property type="nucleotide sequence ID" value="NZ_JBHSMZ010000006.1"/>
</dbReference>
<evidence type="ECO:0000259" key="5">
    <source>
        <dbReference type="Pfam" id="PF25917"/>
    </source>
</evidence>
<gene>
    <name evidence="8" type="ORF">ACFPO9_11295</name>
</gene>
<evidence type="ECO:0000313" key="9">
    <source>
        <dbReference type="Proteomes" id="UP001596086"/>
    </source>
</evidence>
<dbReference type="Gene3D" id="1.10.287.470">
    <property type="entry name" value="Helix hairpin bin"/>
    <property type="match status" value="1"/>
</dbReference>
<dbReference type="Pfam" id="PF25944">
    <property type="entry name" value="Beta-barrel_RND"/>
    <property type="match status" value="1"/>
</dbReference>
<dbReference type="Pfam" id="PF25876">
    <property type="entry name" value="HH_MFP_RND"/>
    <property type="match status" value="1"/>
</dbReference>
<accession>A0ABW0RXZ0</accession>
<feature type="domain" description="Multidrug resistance protein MdtA-like C-terminal permuted SH3" evidence="7">
    <location>
        <begin position="304"/>
        <end position="366"/>
    </location>
</feature>
<dbReference type="Gene3D" id="2.40.30.170">
    <property type="match status" value="1"/>
</dbReference>
<organism evidence="8 9">
    <name type="scientific">Massilia aerilata</name>
    <dbReference type="NCBI Taxonomy" id="453817"/>
    <lineage>
        <taxon>Bacteria</taxon>
        <taxon>Pseudomonadati</taxon>
        <taxon>Pseudomonadota</taxon>
        <taxon>Betaproteobacteria</taxon>
        <taxon>Burkholderiales</taxon>
        <taxon>Oxalobacteraceae</taxon>
        <taxon>Telluria group</taxon>
        <taxon>Massilia</taxon>
    </lineage>
</organism>
<evidence type="ECO:0000256" key="3">
    <source>
        <dbReference type="SAM" id="SignalP"/>
    </source>
</evidence>
<keyword evidence="3" id="KW-0732">Signal</keyword>
<evidence type="ECO:0000259" key="6">
    <source>
        <dbReference type="Pfam" id="PF25944"/>
    </source>
</evidence>